<evidence type="ECO:0000313" key="6">
    <source>
        <dbReference type="Proteomes" id="UP000651482"/>
    </source>
</evidence>
<evidence type="ECO:0000313" key="5">
    <source>
        <dbReference type="EMBL" id="MBC8532561.1"/>
    </source>
</evidence>
<evidence type="ECO:0000256" key="2">
    <source>
        <dbReference type="ARBA" id="ARBA00022448"/>
    </source>
</evidence>
<name>A0A926D6I1_9FIRM</name>
<keyword evidence="4" id="KW-0066">ATP synthesis</keyword>
<dbReference type="GO" id="GO:0046961">
    <property type="term" value="F:proton-transporting ATPase activity, rotational mechanism"/>
    <property type="evidence" value="ECO:0007669"/>
    <property type="project" value="InterPro"/>
</dbReference>
<keyword evidence="6" id="KW-1185">Reference proteome</keyword>
<sequence>MSNELAPTKGNLLAVKKSLALAKTGFELLDRKRNILIREMMSLIDRSNTIQSQIDQTYAAAYLALQKANITLGICNALSGTVPVEESLSLSYRSVMGVEIPKVTIDPTLEPAPFGLYTSNTLLDDAYLKFNQVKLLTVELAEVENSVYRLAAAIKKTQKRANALKNIVIPRYTALVKSISESLEEKDIEEFSRMKTIKNYKLKKSGRA</sequence>
<proteinExistence type="inferred from homology"/>
<dbReference type="AlphaFoldDB" id="A0A926D6I1"/>
<keyword evidence="3 4" id="KW-0406">Ion transport</keyword>
<dbReference type="Pfam" id="PF01813">
    <property type="entry name" value="ATP-synt_D"/>
    <property type="match status" value="1"/>
</dbReference>
<protein>
    <recommendedName>
        <fullName evidence="4">V-type ATP synthase subunit D</fullName>
    </recommendedName>
    <alternativeName>
        <fullName evidence="4">V-ATPase subunit D</fullName>
    </alternativeName>
</protein>
<dbReference type="InterPro" id="IPR002699">
    <property type="entry name" value="V_ATPase_D"/>
</dbReference>
<evidence type="ECO:0000256" key="3">
    <source>
        <dbReference type="ARBA" id="ARBA00023065"/>
    </source>
</evidence>
<comment type="similarity">
    <text evidence="1 4">Belongs to the V-ATPase D subunit family.</text>
</comment>
<reference evidence="5" key="1">
    <citation type="submission" date="2020-08" db="EMBL/GenBank/DDBJ databases">
        <title>Genome public.</title>
        <authorList>
            <person name="Liu C."/>
            <person name="Sun Q."/>
        </authorList>
    </citation>
    <scope>NUCLEOTIDE SEQUENCE</scope>
    <source>
        <strain evidence="5">NSJ-40</strain>
    </source>
</reference>
<keyword evidence="2 4" id="KW-0813">Transport</keyword>
<keyword evidence="4" id="KW-0375">Hydrogen ion transport</keyword>
<dbReference type="Proteomes" id="UP000651482">
    <property type="component" value="Unassembled WGS sequence"/>
</dbReference>
<dbReference type="GO" id="GO:0042777">
    <property type="term" value="P:proton motive force-driven plasma membrane ATP synthesis"/>
    <property type="evidence" value="ECO:0007669"/>
    <property type="project" value="UniProtKB-UniRule"/>
</dbReference>
<dbReference type="EMBL" id="JACRSN010000001">
    <property type="protein sequence ID" value="MBC8532561.1"/>
    <property type="molecule type" value="Genomic_DNA"/>
</dbReference>
<accession>A0A926D6I1</accession>
<evidence type="ECO:0000256" key="1">
    <source>
        <dbReference type="ARBA" id="ARBA00005850"/>
    </source>
</evidence>
<organism evidence="5 6">
    <name type="scientific">Yeguia hominis</name>
    <dbReference type="NCBI Taxonomy" id="2763662"/>
    <lineage>
        <taxon>Bacteria</taxon>
        <taxon>Bacillati</taxon>
        <taxon>Bacillota</taxon>
        <taxon>Clostridia</taxon>
        <taxon>Eubacteriales</taxon>
        <taxon>Yeguiaceae</taxon>
        <taxon>Yeguia</taxon>
    </lineage>
</organism>
<dbReference type="PANTHER" id="PTHR11671">
    <property type="entry name" value="V-TYPE ATP SYNTHASE SUBUNIT D"/>
    <property type="match status" value="1"/>
</dbReference>
<dbReference type="NCBIfam" id="TIGR00309">
    <property type="entry name" value="V_ATPase_subD"/>
    <property type="match status" value="1"/>
</dbReference>
<comment type="caution">
    <text evidence="5">The sequence shown here is derived from an EMBL/GenBank/DDBJ whole genome shotgun (WGS) entry which is preliminary data.</text>
</comment>
<dbReference type="GO" id="GO:0005524">
    <property type="term" value="F:ATP binding"/>
    <property type="evidence" value="ECO:0007669"/>
    <property type="project" value="UniProtKB-UniRule"/>
</dbReference>
<gene>
    <name evidence="4" type="primary">atpD</name>
    <name evidence="5" type="ORF">IAG03_00800</name>
</gene>
<comment type="function">
    <text evidence="4">Produces ATP from ADP in the presence of a proton gradient across the membrane.</text>
</comment>
<evidence type="ECO:0000256" key="4">
    <source>
        <dbReference type="HAMAP-Rule" id="MF_00271"/>
    </source>
</evidence>
<dbReference type="Gene3D" id="1.10.287.3240">
    <property type="match status" value="1"/>
</dbReference>
<dbReference type="GO" id="GO:0046933">
    <property type="term" value="F:proton-transporting ATP synthase activity, rotational mechanism"/>
    <property type="evidence" value="ECO:0007669"/>
    <property type="project" value="UniProtKB-UniRule"/>
</dbReference>
<dbReference type="RefSeq" id="WP_249317763.1">
    <property type="nucleotide sequence ID" value="NZ_JACRSN010000001.1"/>
</dbReference>
<dbReference type="HAMAP" id="MF_00271">
    <property type="entry name" value="ATP_synth_D_arch"/>
    <property type="match status" value="1"/>
</dbReference>